<organism evidence="2 3">
    <name type="scientific">Mycena metata</name>
    <dbReference type="NCBI Taxonomy" id="1033252"/>
    <lineage>
        <taxon>Eukaryota</taxon>
        <taxon>Fungi</taxon>
        <taxon>Dikarya</taxon>
        <taxon>Basidiomycota</taxon>
        <taxon>Agaricomycotina</taxon>
        <taxon>Agaricomycetes</taxon>
        <taxon>Agaricomycetidae</taxon>
        <taxon>Agaricales</taxon>
        <taxon>Marasmiineae</taxon>
        <taxon>Mycenaceae</taxon>
        <taxon>Mycena</taxon>
    </lineage>
</organism>
<name>A0AAD7IB47_9AGAR</name>
<sequence length="224" mass="24128">MSISPTFFLPTTHTPALRDVVKLRPWRDSSGGTISSSTRGRCGCSPTRGVRGANEPGGGGKGSGDGDLFLAFRFFFAGASGAGLSLWTRGARGGQFGDALGARVCVAEHYFWRFCLGILAEASADLFSPLTLVGAFGARFSIYRSFERIYRAFDLASVMLAPSRERSLALITVLRALPPSSLHVRIRSGAPSLNLRAAMRALPPFFFLPLLCSPFHRLLVVILD</sequence>
<feature type="region of interest" description="Disordered" evidence="1">
    <location>
        <begin position="28"/>
        <end position="60"/>
    </location>
</feature>
<reference evidence="2" key="1">
    <citation type="submission" date="2023-03" db="EMBL/GenBank/DDBJ databases">
        <title>Massive genome expansion in bonnet fungi (Mycena s.s.) driven by repeated elements and novel gene families across ecological guilds.</title>
        <authorList>
            <consortium name="Lawrence Berkeley National Laboratory"/>
            <person name="Harder C.B."/>
            <person name="Miyauchi S."/>
            <person name="Viragh M."/>
            <person name="Kuo A."/>
            <person name="Thoen E."/>
            <person name="Andreopoulos B."/>
            <person name="Lu D."/>
            <person name="Skrede I."/>
            <person name="Drula E."/>
            <person name="Henrissat B."/>
            <person name="Morin E."/>
            <person name="Kohler A."/>
            <person name="Barry K."/>
            <person name="LaButti K."/>
            <person name="Morin E."/>
            <person name="Salamov A."/>
            <person name="Lipzen A."/>
            <person name="Mereny Z."/>
            <person name="Hegedus B."/>
            <person name="Baldrian P."/>
            <person name="Stursova M."/>
            <person name="Weitz H."/>
            <person name="Taylor A."/>
            <person name="Grigoriev I.V."/>
            <person name="Nagy L.G."/>
            <person name="Martin F."/>
            <person name="Kauserud H."/>
        </authorList>
    </citation>
    <scope>NUCLEOTIDE SEQUENCE</scope>
    <source>
        <strain evidence="2">CBHHK182m</strain>
    </source>
</reference>
<evidence type="ECO:0000313" key="2">
    <source>
        <dbReference type="EMBL" id="KAJ7739132.1"/>
    </source>
</evidence>
<comment type="caution">
    <text evidence="2">The sequence shown here is derived from an EMBL/GenBank/DDBJ whole genome shotgun (WGS) entry which is preliminary data.</text>
</comment>
<dbReference type="EMBL" id="JARKIB010000108">
    <property type="protein sequence ID" value="KAJ7739132.1"/>
    <property type="molecule type" value="Genomic_DNA"/>
</dbReference>
<dbReference type="AlphaFoldDB" id="A0AAD7IB47"/>
<protein>
    <submittedName>
        <fullName evidence="2">Uncharacterized protein</fullName>
    </submittedName>
</protein>
<dbReference type="Proteomes" id="UP001215598">
    <property type="component" value="Unassembled WGS sequence"/>
</dbReference>
<evidence type="ECO:0000256" key="1">
    <source>
        <dbReference type="SAM" id="MobiDB-lite"/>
    </source>
</evidence>
<accession>A0AAD7IB47</accession>
<keyword evidence="3" id="KW-1185">Reference proteome</keyword>
<evidence type="ECO:0000313" key="3">
    <source>
        <dbReference type="Proteomes" id="UP001215598"/>
    </source>
</evidence>
<gene>
    <name evidence="2" type="ORF">B0H16DRAFT_1729526</name>
</gene>
<proteinExistence type="predicted"/>
<feature type="compositionally biased region" description="Low complexity" evidence="1">
    <location>
        <begin position="29"/>
        <end position="43"/>
    </location>
</feature>